<proteinExistence type="predicted"/>
<dbReference type="AlphaFoldDB" id="A0AAE2W1T9"/>
<dbReference type="GO" id="GO:0003677">
    <property type="term" value="F:DNA binding"/>
    <property type="evidence" value="ECO:0007669"/>
    <property type="project" value="InterPro"/>
</dbReference>
<dbReference type="GO" id="GO:0006313">
    <property type="term" value="P:DNA transposition"/>
    <property type="evidence" value="ECO:0007669"/>
    <property type="project" value="InterPro"/>
</dbReference>
<accession>A0AAE2W1T9</accession>
<feature type="domain" description="Transposase IS116/IS110/IS902 C-terminal" evidence="1">
    <location>
        <begin position="14"/>
        <end position="63"/>
    </location>
</feature>
<organism evidence="2 3">
    <name type="scientific">Sulfitobacter geojensis</name>
    <dbReference type="NCBI Taxonomy" id="1342299"/>
    <lineage>
        <taxon>Bacteria</taxon>
        <taxon>Pseudomonadati</taxon>
        <taxon>Pseudomonadota</taxon>
        <taxon>Alphaproteobacteria</taxon>
        <taxon>Rhodobacterales</taxon>
        <taxon>Roseobacteraceae</taxon>
        <taxon>Sulfitobacter</taxon>
    </lineage>
</organism>
<gene>
    <name evidence="2" type="ORF">JQV55_18365</name>
</gene>
<protein>
    <submittedName>
        <fullName evidence="2">Transposase</fullName>
    </submittedName>
</protein>
<evidence type="ECO:0000313" key="2">
    <source>
        <dbReference type="EMBL" id="MBM1715539.1"/>
    </source>
</evidence>
<dbReference type="InterPro" id="IPR003346">
    <property type="entry name" value="Transposase_20"/>
</dbReference>
<comment type="caution">
    <text evidence="2">The sequence shown here is derived from an EMBL/GenBank/DDBJ whole genome shotgun (WGS) entry which is preliminary data.</text>
</comment>
<dbReference type="EMBL" id="JAFBRM010000006">
    <property type="protein sequence ID" value="MBM1715539.1"/>
    <property type="molecule type" value="Genomic_DNA"/>
</dbReference>
<keyword evidence="3" id="KW-1185">Reference proteome</keyword>
<sequence length="66" mass="7373">MSKLRKAYCPPAPNFRKGRDSAACLGLVSRQHSSGGEVRLGRITKTVQRDLRKLLIVGARTFSDWD</sequence>
<dbReference type="GO" id="GO:0004803">
    <property type="term" value="F:transposase activity"/>
    <property type="evidence" value="ECO:0007669"/>
    <property type="project" value="InterPro"/>
</dbReference>
<name>A0AAE2W1T9_9RHOB</name>
<evidence type="ECO:0000259" key="1">
    <source>
        <dbReference type="Pfam" id="PF02371"/>
    </source>
</evidence>
<evidence type="ECO:0000313" key="3">
    <source>
        <dbReference type="Proteomes" id="UP000732193"/>
    </source>
</evidence>
<reference evidence="2 3" key="1">
    <citation type="submission" date="2021-01" db="EMBL/GenBank/DDBJ databases">
        <title>Diatom-associated Roseobacters Show Island Model of Population Structure.</title>
        <authorList>
            <person name="Qu L."/>
            <person name="Feng X."/>
            <person name="Chen Y."/>
            <person name="Li L."/>
            <person name="Wang X."/>
            <person name="Hu Z."/>
            <person name="Wang H."/>
            <person name="Luo H."/>
        </authorList>
    </citation>
    <scope>NUCLEOTIDE SEQUENCE [LARGE SCALE GENOMIC DNA]</scope>
    <source>
        <strain evidence="2 3">TR60-84</strain>
    </source>
</reference>
<dbReference type="Pfam" id="PF02371">
    <property type="entry name" value="Transposase_20"/>
    <property type="match status" value="1"/>
</dbReference>
<dbReference type="Proteomes" id="UP000732193">
    <property type="component" value="Unassembled WGS sequence"/>
</dbReference>